<reference evidence="4" key="1">
    <citation type="submission" date="2022-01" db="EMBL/GenBank/DDBJ databases">
        <title>Antribacter sp. nov., isolated from Guizhou of China.</title>
        <authorList>
            <person name="Chengliang C."/>
            <person name="Ya Z."/>
        </authorList>
    </citation>
    <scope>NUCLEOTIDE SEQUENCE</scope>
    <source>
        <strain evidence="4">KLBMP 9083</strain>
    </source>
</reference>
<keyword evidence="5" id="KW-1185">Reference proteome</keyword>
<proteinExistence type="predicted"/>
<feature type="region of interest" description="Disordered" evidence="1">
    <location>
        <begin position="188"/>
        <end position="221"/>
    </location>
</feature>
<dbReference type="Proteomes" id="UP001165405">
    <property type="component" value="Unassembled WGS sequence"/>
</dbReference>
<dbReference type="Pfam" id="PF13399">
    <property type="entry name" value="LytR_C"/>
    <property type="match status" value="1"/>
</dbReference>
<keyword evidence="2" id="KW-0812">Transmembrane</keyword>
<evidence type="ECO:0000313" key="4">
    <source>
        <dbReference type="EMBL" id="MCF4123192.1"/>
    </source>
</evidence>
<feature type="transmembrane region" description="Helical" evidence="2">
    <location>
        <begin position="21"/>
        <end position="43"/>
    </location>
</feature>
<dbReference type="RefSeq" id="WP_236091006.1">
    <property type="nucleotide sequence ID" value="NZ_JAKGSG010000056.1"/>
</dbReference>
<keyword evidence="2" id="KW-0472">Membrane</keyword>
<evidence type="ECO:0000256" key="1">
    <source>
        <dbReference type="SAM" id="MobiDB-lite"/>
    </source>
</evidence>
<dbReference type="Gene3D" id="3.30.70.2390">
    <property type="match status" value="1"/>
</dbReference>
<protein>
    <submittedName>
        <fullName evidence="4">LytR C-terminal domain-containing protein</fullName>
    </submittedName>
</protein>
<dbReference type="InterPro" id="IPR027381">
    <property type="entry name" value="LytR/CpsA/Psr_C"/>
</dbReference>
<comment type="caution">
    <text evidence="4">The sequence shown here is derived from an EMBL/GenBank/DDBJ whole genome shotgun (WGS) entry which is preliminary data.</text>
</comment>
<organism evidence="4 5">
    <name type="scientific">Antribacter soli</name>
    <dbReference type="NCBI Taxonomy" id="2910976"/>
    <lineage>
        <taxon>Bacteria</taxon>
        <taxon>Bacillati</taxon>
        <taxon>Actinomycetota</taxon>
        <taxon>Actinomycetes</taxon>
        <taxon>Micrococcales</taxon>
        <taxon>Promicromonosporaceae</taxon>
        <taxon>Antribacter</taxon>
    </lineage>
</organism>
<sequence length="221" mass="23573">MTVPMYDQARVERRRREHERQAVIFGVIIAFLAVCGIFALAIYTGALTSPISRPFVTPGAAGQESLPAPCLPAVDGQPDGALPVPYDQVQVRVLNASGEQGVAAAFEEALIARQFTMVAEPDNAPVTIEYTELRFGTPGITAAYTLAAHFSEIRMVLDQRQDATVDLLVGTEFEAPLDADQVTLAADKPLQNADDCEPAAEIEPQPVLTPEPEESASPAAG</sequence>
<accession>A0AA41QJ52</accession>
<dbReference type="EMBL" id="JAKGSG010000056">
    <property type="protein sequence ID" value="MCF4123192.1"/>
    <property type="molecule type" value="Genomic_DNA"/>
</dbReference>
<evidence type="ECO:0000313" key="5">
    <source>
        <dbReference type="Proteomes" id="UP001165405"/>
    </source>
</evidence>
<feature type="domain" description="LytR/CpsA/Psr regulator C-terminal" evidence="3">
    <location>
        <begin position="88"/>
        <end position="173"/>
    </location>
</feature>
<evidence type="ECO:0000256" key="2">
    <source>
        <dbReference type="SAM" id="Phobius"/>
    </source>
</evidence>
<dbReference type="AlphaFoldDB" id="A0AA41QJ52"/>
<gene>
    <name evidence="4" type="ORF">L1785_19670</name>
</gene>
<keyword evidence="2" id="KW-1133">Transmembrane helix</keyword>
<name>A0AA41QJ52_9MICO</name>
<evidence type="ECO:0000259" key="3">
    <source>
        <dbReference type="Pfam" id="PF13399"/>
    </source>
</evidence>